<dbReference type="Proteomes" id="UP000287830">
    <property type="component" value="Unassembled WGS sequence"/>
</dbReference>
<reference evidence="1 2" key="1">
    <citation type="submission" date="2018-11" db="EMBL/GenBank/DDBJ databases">
        <title>Whole genome sequence of Streptomyces chrestomyceticus NBRC 13444(T).</title>
        <authorList>
            <person name="Komaki H."/>
            <person name="Tamura T."/>
        </authorList>
    </citation>
    <scope>NUCLEOTIDE SEQUENCE [LARGE SCALE GENOMIC DNA]</scope>
    <source>
        <strain evidence="1 2">NBRC 13444</strain>
    </source>
</reference>
<sequence>MRQLREDGHDRVPLLRLNETRGSEYVQTIREASQRLIFLDNALTGMPVAEVAARTFKSVHKRLGDGDYDSTYERDIRAAASELAEVAGWVLFDAEQHDAARRFNREALFLARLSGDRSIELLILQNMAMHAGWLGRHREELAVARSVIEQDRMSPRVEAIFRMREARGLAGCGALAEASRTFEKAHALLECDGRADDPAWSWWIMPNEIDGHHGHALQTAGDHAGAVRFLQLSAERRGGPVVGHRGMAPARLLDCLLHLHAWRDAEELALGIVPTVGETASARTLRLLDEAVQNGLTSAKAPSRLRDTLKHLNDAVHADPYAL</sequence>
<comment type="caution">
    <text evidence="1">The sequence shown here is derived from an EMBL/GenBank/DDBJ whole genome shotgun (WGS) entry which is preliminary data.</text>
</comment>
<evidence type="ECO:0000313" key="1">
    <source>
        <dbReference type="EMBL" id="GCD38175.1"/>
    </source>
</evidence>
<proteinExistence type="predicted"/>
<organism evidence="1 2">
    <name type="scientific">Streptomyces chrestomyceticus JCM 4735</name>
    <dbReference type="NCBI Taxonomy" id="1306181"/>
    <lineage>
        <taxon>Bacteria</taxon>
        <taxon>Bacillati</taxon>
        <taxon>Actinomycetota</taxon>
        <taxon>Actinomycetes</taxon>
        <taxon>Kitasatosporales</taxon>
        <taxon>Streptomycetaceae</taxon>
        <taxon>Streptomyces</taxon>
    </lineage>
</organism>
<gene>
    <name evidence="1" type="ORF">OEIGOIKO_05986</name>
</gene>
<dbReference type="EMBL" id="BHZC01000001">
    <property type="protein sequence ID" value="GCD38175.1"/>
    <property type="molecule type" value="Genomic_DNA"/>
</dbReference>
<dbReference type="GeneID" id="95624740"/>
<dbReference type="RefSeq" id="WP_174856473.1">
    <property type="nucleotide sequence ID" value="NZ_BHZC01000001.1"/>
</dbReference>
<dbReference type="AlphaFoldDB" id="A0A7U9KZB2"/>
<evidence type="ECO:0000313" key="2">
    <source>
        <dbReference type="Proteomes" id="UP000287830"/>
    </source>
</evidence>
<evidence type="ECO:0008006" key="3">
    <source>
        <dbReference type="Google" id="ProtNLM"/>
    </source>
</evidence>
<protein>
    <recommendedName>
        <fullName evidence="3">Transcriptional regulator</fullName>
    </recommendedName>
</protein>
<accession>A0A7U9KZB2</accession>
<name>A0A7U9KZB2_9ACTN</name>